<feature type="region of interest" description="Disordered" evidence="1">
    <location>
        <begin position="19"/>
        <end position="73"/>
    </location>
</feature>
<evidence type="ECO:0000313" key="2">
    <source>
        <dbReference type="EMBL" id="PNS95479.1"/>
    </source>
</evidence>
<name>U5FIS1_POPTR</name>
<dbReference type="InParanoid" id="U5FIS1"/>
<organism evidence="2 3">
    <name type="scientific">Populus trichocarpa</name>
    <name type="common">Western balsam poplar</name>
    <name type="synonym">Populus balsamifera subsp. trichocarpa</name>
    <dbReference type="NCBI Taxonomy" id="3694"/>
    <lineage>
        <taxon>Eukaryota</taxon>
        <taxon>Viridiplantae</taxon>
        <taxon>Streptophyta</taxon>
        <taxon>Embryophyta</taxon>
        <taxon>Tracheophyta</taxon>
        <taxon>Spermatophyta</taxon>
        <taxon>Magnoliopsida</taxon>
        <taxon>eudicotyledons</taxon>
        <taxon>Gunneridae</taxon>
        <taxon>Pentapetalae</taxon>
        <taxon>rosids</taxon>
        <taxon>fabids</taxon>
        <taxon>Malpighiales</taxon>
        <taxon>Salicaceae</taxon>
        <taxon>Saliceae</taxon>
        <taxon>Populus</taxon>
    </lineage>
</organism>
<feature type="compositionally biased region" description="Polar residues" evidence="1">
    <location>
        <begin position="47"/>
        <end position="73"/>
    </location>
</feature>
<accession>U5FIS1</accession>
<evidence type="ECO:0000256" key="1">
    <source>
        <dbReference type="SAM" id="MobiDB-lite"/>
    </source>
</evidence>
<protein>
    <submittedName>
        <fullName evidence="2">Uncharacterized protein</fullName>
    </submittedName>
</protein>
<reference evidence="2 3" key="1">
    <citation type="journal article" date="2006" name="Science">
        <title>The genome of black cottonwood, Populus trichocarpa (Torr. &amp; Gray).</title>
        <authorList>
            <person name="Tuskan G.A."/>
            <person name="Difazio S."/>
            <person name="Jansson S."/>
            <person name="Bohlmann J."/>
            <person name="Grigoriev I."/>
            <person name="Hellsten U."/>
            <person name="Putnam N."/>
            <person name="Ralph S."/>
            <person name="Rombauts S."/>
            <person name="Salamov A."/>
            <person name="Schein J."/>
            <person name="Sterck L."/>
            <person name="Aerts A."/>
            <person name="Bhalerao R.R."/>
            <person name="Bhalerao R.P."/>
            <person name="Blaudez D."/>
            <person name="Boerjan W."/>
            <person name="Brun A."/>
            <person name="Brunner A."/>
            <person name="Busov V."/>
            <person name="Campbell M."/>
            <person name="Carlson J."/>
            <person name="Chalot M."/>
            <person name="Chapman J."/>
            <person name="Chen G.L."/>
            <person name="Cooper D."/>
            <person name="Coutinho P.M."/>
            <person name="Couturier J."/>
            <person name="Covert S."/>
            <person name="Cronk Q."/>
            <person name="Cunningham R."/>
            <person name="Davis J."/>
            <person name="Degroeve S."/>
            <person name="Dejardin A."/>
            <person name="Depamphilis C."/>
            <person name="Detter J."/>
            <person name="Dirks B."/>
            <person name="Dubchak I."/>
            <person name="Duplessis S."/>
            <person name="Ehlting J."/>
            <person name="Ellis B."/>
            <person name="Gendler K."/>
            <person name="Goodstein D."/>
            <person name="Gribskov M."/>
            <person name="Grimwood J."/>
            <person name="Groover A."/>
            <person name="Gunter L."/>
            <person name="Hamberger B."/>
            <person name="Heinze B."/>
            <person name="Helariutta Y."/>
            <person name="Henrissat B."/>
            <person name="Holligan D."/>
            <person name="Holt R."/>
            <person name="Huang W."/>
            <person name="Islam-Faridi N."/>
            <person name="Jones S."/>
            <person name="Jones-Rhoades M."/>
            <person name="Jorgensen R."/>
            <person name="Joshi C."/>
            <person name="Kangasjarvi J."/>
            <person name="Karlsson J."/>
            <person name="Kelleher C."/>
            <person name="Kirkpatrick R."/>
            <person name="Kirst M."/>
            <person name="Kohler A."/>
            <person name="Kalluri U."/>
            <person name="Larimer F."/>
            <person name="Leebens-Mack J."/>
            <person name="Leple J.C."/>
            <person name="Locascio P."/>
            <person name="Lou Y."/>
            <person name="Lucas S."/>
            <person name="Martin F."/>
            <person name="Montanini B."/>
            <person name="Napoli C."/>
            <person name="Nelson D.R."/>
            <person name="Nelson C."/>
            <person name="Nieminen K."/>
            <person name="Nilsson O."/>
            <person name="Pereda V."/>
            <person name="Peter G."/>
            <person name="Philippe R."/>
            <person name="Pilate G."/>
            <person name="Poliakov A."/>
            <person name="Razumovskaya J."/>
            <person name="Richardson P."/>
            <person name="Rinaldi C."/>
            <person name="Ritland K."/>
            <person name="Rouze P."/>
            <person name="Ryaboy D."/>
            <person name="Schmutz J."/>
            <person name="Schrader J."/>
            <person name="Segerman B."/>
            <person name="Shin H."/>
            <person name="Siddiqui A."/>
            <person name="Sterky F."/>
            <person name="Terry A."/>
            <person name="Tsai C.J."/>
            <person name="Uberbacher E."/>
            <person name="Unneberg P."/>
            <person name="Vahala J."/>
            <person name="Wall K."/>
            <person name="Wessler S."/>
            <person name="Yang G."/>
            <person name="Yin T."/>
            <person name="Douglas C."/>
            <person name="Marra M."/>
            <person name="Sandberg G."/>
            <person name="Van de Peer Y."/>
            <person name="Rokhsar D."/>
        </authorList>
    </citation>
    <scope>NUCLEOTIDE SEQUENCE [LARGE SCALE GENOMIC DNA]</scope>
    <source>
        <strain evidence="3">cv. Nisqually</strain>
    </source>
</reference>
<gene>
    <name evidence="2" type="ORF">POPTR_017G059700</name>
</gene>
<dbReference type="AlphaFoldDB" id="U5FIS1"/>
<dbReference type="EMBL" id="CM009306">
    <property type="protein sequence ID" value="PNS95479.1"/>
    <property type="molecule type" value="Genomic_DNA"/>
</dbReference>
<keyword evidence="3" id="KW-1185">Reference proteome</keyword>
<evidence type="ECO:0000313" key="3">
    <source>
        <dbReference type="Proteomes" id="UP000006729"/>
    </source>
</evidence>
<dbReference type="Proteomes" id="UP000006729">
    <property type="component" value="Chromosome 17"/>
</dbReference>
<dbReference type="HOGENOM" id="CLU_2709416_0_0_1"/>
<proteinExistence type="predicted"/>
<sequence length="73" mass="8029">MFNCGTYILQAAASKLPLYHAPSSSSVTSNHEERLSSNNKLPDFHQELNSNTAEANQQNTLQEKTGQSSLNPH</sequence>